<dbReference type="RefSeq" id="WP_126684123.1">
    <property type="nucleotide sequence ID" value="NZ_RYYV01000004.1"/>
</dbReference>
<evidence type="ECO:0000259" key="1">
    <source>
        <dbReference type="SMART" id="SM00642"/>
    </source>
</evidence>
<protein>
    <submittedName>
        <fullName evidence="2">Malto-oligosyltrehalose synthase</fullName>
    </submittedName>
</protein>
<dbReference type="InterPro" id="IPR013797">
    <property type="entry name" value="Maltooligo_trehalose_synth_4"/>
</dbReference>
<dbReference type="InterPro" id="IPR012767">
    <property type="entry name" value="Trehalose_TreY"/>
</dbReference>
<name>A0A432M9I8_9GAMM</name>
<dbReference type="Gene3D" id="3.20.20.80">
    <property type="entry name" value="Glycosidases"/>
    <property type="match status" value="1"/>
</dbReference>
<proteinExistence type="predicted"/>
<feature type="domain" description="Glycosyl hydrolase family 13 catalytic" evidence="1">
    <location>
        <begin position="5"/>
        <end position="445"/>
    </location>
</feature>
<comment type="caution">
    <text evidence="2">The sequence shown here is derived from an EMBL/GenBank/DDBJ whole genome shotgun (WGS) entry which is preliminary data.</text>
</comment>
<dbReference type="Proteomes" id="UP000274358">
    <property type="component" value="Unassembled WGS sequence"/>
</dbReference>
<dbReference type="EMBL" id="RYYV01000004">
    <property type="protein sequence ID" value="RUL77729.1"/>
    <property type="molecule type" value="Genomic_DNA"/>
</dbReference>
<dbReference type="InterPro" id="IPR006047">
    <property type="entry name" value="GH13_cat_dom"/>
</dbReference>
<dbReference type="PANTHER" id="PTHR10357">
    <property type="entry name" value="ALPHA-AMYLASE FAMILY MEMBER"/>
    <property type="match status" value="1"/>
</dbReference>
<dbReference type="GO" id="GO:0030980">
    <property type="term" value="P:alpha-glucan catabolic process"/>
    <property type="evidence" value="ECO:0007669"/>
    <property type="project" value="TreeGrafter"/>
</dbReference>
<dbReference type="GO" id="GO:0005992">
    <property type="term" value="P:trehalose biosynthetic process"/>
    <property type="evidence" value="ECO:0007669"/>
    <property type="project" value="TreeGrafter"/>
</dbReference>
<dbReference type="CDD" id="cd11336">
    <property type="entry name" value="AmyAc_MTSase"/>
    <property type="match status" value="1"/>
</dbReference>
<keyword evidence="3" id="KW-1185">Reference proteome</keyword>
<accession>A0A432M9I8</accession>
<dbReference type="NCBIfam" id="TIGR02401">
    <property type="entry name" value="trehalose_TreY"/>
    <property type="match status" value="1"/>
</dbReference>
<dbReference type="SUPFAM" id="SSF51445">
    <property type="entry name" value="(Trans)glycosidases"/>
    <property type="match status" value="1"/>
</dbReference>
<evidence type="ECO:0000313" key="2">
    <source>
        <dbReference type="EMBL" id="RUL77729.1"/>
    </source>
</evidence>
<dbReference type="GO" id="GO:0047470">
    <property type="term" value="F:(1,4)-alpha-D-glucan 1-alpha-D-glucosylmutase activity"/>
    <property type="evidence" value="ECO:0007669"/>
    <property type="project" value="TreeGrafter"/>
</dbReference>
<dbReference type="InterPro" id="IPR017853">
    <property type="entry name" value="GH"/>
</dbReference>
<organism evidence="2 3">
    <name type="scientific">Dyella choica</name>
    <dbReference type="NCBI Taxonomy" id="1927959"/>
    <lineage>
        <taxon>Bacteria</taxon>
        <taxon>Pseudomonadati</taxon>
        <taxon>Pseudomonadota</taxon>
        <taxon>Gammaproteobacteria</taxon>
        <taxon>Lysobacterales</taxon>
        <taxon>Rhodanobacteraceae</taxon>
        <taxon>Dyella</taxon>
    </lineage>
</organism>
<dbReference type="OrthoDB" id="9805159at2"/>
<dbReference type="SMART" id="SM00642">
    <property type="entry name" value="Aamy"/>
    <property type="match status" value="1"/>
</dbReference>
<dbReference type="Gene3D" id="3.30.1590.10">
    <property type="entry name" value="Maltooligosyl trehalose synthase, domain 2"/>
    <property type="match status" value="1"/>
</dbReference>
<dbReference type="Gene3D" id="1.10.10.470">
    <property type="entry name" value="Maltooligosyl trehalose synthase, domain 4"/>
    <property type="match status" value="1"/>
</dbReference>
<dbReference type="Gene3D" id="1.10.150.200">
    <property type="entry name" value="Maltooligosyl trehalose synthase, domain 3"/>
    <property type="match status" value="1"/>
</dbReference>
<dbReference type="PANTHER" id="PTHR10357:SF216">
    <property type="entry name" value="MALTOOLIGOSYL TREHALOSE SYNTHASE-RELATED"/>
    <property type="match status" value="1"/>
</dbReference>
<dbReference type="Pfam" id="PF00128">
    <property type="entry name" value="Alpha-amylase"/>
    <property type="match status" value="1"/>
</dbReference>
<dbReference type="AlphaFoldDB" id="A0A432M9I8"/>
<evidence type="ECO:0000313" key="3">
    <source>
        <dbReference type="Proteomes" id="UP000274358"/>
    </source>
</evidence>
<reference evidence="2 3" key="1">
    <citation type="submission" date="2018-12" db="EMBL/GenBank/DDBJ databases">
        <title>Dyella dinghuensis sp. nov. DHOA06 and Dyella choica sp. nov. 4M-K27, isolated from forest soil.</title>
        <authorList>
            <person name="Qiu L.-H."/>
            <person name="Gao Z.-H."/>
        </authorList>
    </citation>
    <scope>NUCLEOTIDE SEQUENCE [LARGE SCALE GENOMIC DNA]</scope>
    <source>
        <strain evidence="2 3">4M-K27</strain>
    </source>
</reference>
<sequence>MKELRATVRLQLNREFDFLAAAEQVPYFAALGLSHVYLSPIAMARSGSTHGYDVINPMIVSPELGGEPALARLVQTLHTHGMGAIVDIVPNHMAADVANPWWNDVLAMGRASHYAHYFDIDWHAPHADGKLWLPVLSVPLEQALARGELQIERHVGGTTMALGVPGTKLPISEQGLRLLFDLAGQVLPRFKTTNDAIDAVRLAMQDENQGAQIDRAIAQLHTDKTLMRRFLDLQHYRLAWWRSGSQVLNYRRFFDIDSLVALAMDRDDVFDAVHALPLRLVREGMIDGLRVDHVDGLTQPRDYLRKLRLRVDRAARVDPRQPARHISLHVEKILAQDETLRDEWPVDGTTGYDFMNQVGALLHAAQGEADLGQAWQALTGRPRLFGDEERAARRSLLQTSLATDLLRCVRAFERYVTDTPEYGDVTPLALQRALCEILENMPVYRTYLGSGTASDEDRHALERAFERAMKDGDPDLIAHRAYLRQYLLEIKARWLDTLSQRRHLQTARRLFEQLSFSLNAKAVEDTAFYRYGVLLSRNEIGSDPRTLSIDPQRFHAFTQQRAEHWPRSLLATAAHDHKRGEDVRARVAVLSERARWFVEQASLWLAELEGPNRPSHNALWMLLQTLLGAWPLNLRHDDESGLRAFAARIEEWFVKAEREAKLQTCWTTPNPIYEDACKVAVQDILVSHRYERLRRRIHDAAHSLDASGALNGLVAVTLRLSVPGVPDLYQGTEYWDQSLVDPDNRRPIDYSARKLGVDDNLLPGPLLAGYRSGVIKQQLIHRLLQARRRRPELFLRAACEPLEVTGWRSDHVIAFLRRYENQRLLVAVPRLCAEGMVNDDRPMVDPNFWSDTVVACPTVDGACTFTDLFTHRTQQGGPHGLSAQILFSYWPVAVLMS</sequence>
<gene>
    <name evidence="2" type="primary">treY</name>
    <name evidence="2" type="ORF">EKH80_07625</name>
</gene>